<name>A0AAN7YTP1_9MYCE</name>
<organism evidence="2 3">
    <name type="scientific">Dictyostelium firmibasis</name>
    <dbReference type="NCBI Taxonomy" id="79012"/>
    <lineage>
        <taxon>Eukaryota</taxon>
        <taxon>Amoebozoa</taxon>
        <taxon>Evosea</taxon>
        <taxon>Eumycetozoa</taxon>
        <taxon>Dictyostelia</taxon>
        <taxon>Dictyosteliales</taxon>
        <taxon>Dictyosteliaceae</taxon>
        <taxon>Dictyostelium</taxon>
    </lineage>
</organism>
<dbReference type="EMBL" id="JAVFKY010000001">
    <property type="protein sequence ID" value="KAK5584764.1"/>
    <property type="molecule type" value="Genomic_DNA"/>
</dbReference>
<feature type="coiled-coil region" evidence="1">
    <location>
        <begin position="98"/>
        <end position="132"/>
    </location>
</feature>
<evidence type="ECO:0000313" key="2">
    <source>
        <dbReference type="EMBL" id="KAK5584764.1"/>
    </source>
</evidence>
<reference evidence="2 3" key="1">
    <citation type="submission" date="2023-11" db="EMBL/GenBank/DDBJ databases">
        <title>Dfirmibasis_genome.</title>
        <authorList>
            <person name="Edelbroek B."/>
            <person name="Kjellin J."/>
            <person name="Jerlstrom-Hultqvist J."/>
            <person name="Soderbom F."/>
        </authorList>
    </citation>
    <scope>NUCLEOTIDE SEQUENCE [LARGE SCALE GENOMIC DNA]</scope>
    <source>
        <strain evidence="2 3">TNS-C-14</strain>
    </source>
</reference>
<accession>A0AAN7YTP1</accession>
<proteinExistence type="predicted"/>
<dbReference type="Proteomes" id="UP001344447">
    <property type="component" value="Unassembled WGS sequence"/>
</dbReference>
<sequence>MDNNIEALVYNDIINKNKKNLNIDNNIKNNNNNNNFEIEEDNSYEIEKLLQEISVSCLSQYDRDRLLQSLYYCHGGNIDYFRVQLNNKIKDYSYQDKIFEAEQLLNQMKTNLEKKESNLNSLNSEINSIKQLYFTQTLNSKHQEVQDIFQSKIEKIKSEIIVRELNNICKK</sequence>
<protein>
    <submittedName>
        <fullName evidence="2">Uncharacterized protein</fullName>
    </submittedName>
</protein>
<keyword evidence="3" id="KW-1185">Reference proteome</keyword>
<dbReference type="AlphaFoldDB" id="A0AAN7YTP1"/>
<gene>
    <name evidence="2" type="ORF">RB653_006381</name>
</gene>
<evidence type="ECO:0000256" key="1">
    <source>
        <dbReference type="SAM" id="Coils"/>
    </source>
</evidence>
<evidence type="ECO:0000313" key="3">
    <source>
        <dbReference type="Proteomes" id="UP001344447"/>
    </source>
</evidence>
<comment type="caution">
    <text evidence="2">The sequence shown here is derived from an EMBL/GenBank/DDBJ whole genome shotgun (WGS) entry which is preliminary data.</text>
</comment>
<keyword evidence="1" id="KW-0175">Coiled coil</keyword>